<sequence>TKSMLVITNAYSTAVKTMRLNLGGHTCKRAMSHEKTYRNDFFDVMCSVSRYANNIRKQRQRTSHYNVALESALDSTDMSIDDAMSALDGFISGVDGEFNTKLCEIRKKRKETLRVFKNEYWSLSAAIVKQKAEIDALAEQCMSLVDLIETMQKNFYDAKVLTNICLSFEESLSSLQLQVKSHCLTSAPLSDEVLQQTSDFNRTIPMILSEILLMIHRLKVVQKLLELVQLDEHPKSSEITSLIEKAYKIEKLLQVTVLLECELLSTVKYTEVMCYRTFYGRWASIMPDTLRIHSA</sequence>
<dbReference type="AlphaFoldDB" id="A0A915BH07"/>
<reference evidence="2" key="1">
    <citation type="submission" date="2022-11" db="UniProtKB">
        <authorList>
            <consortium name="WormBaseParasite"/>
        </authorList>
    </citation>
    <scope>IDENTIFICATION</scope>
</reference>
<protein>
    <submittedName>
        <fullName evidence="2">Uncharacterized protein</fullName>
    </submittedName>
</protein>
<keyword evidence="1" id="KW-1185">Reference proteome</keyword>
<evidence type="ECO:0000313" key="2">
    <source>
        <dbReference type="WBParaSite" id="PgR040_g027_t02"/>
    </source>
</evidence>
<dbReference type="Proteomes" id="UP000887569">
    <property type="component" value="Unplaced"/>
</dbReference>
<organism evidence="1 2">
    <name type="scientific">Parascaris univalens</name>
    <name type="common">Nematode worm</name>
    <dbReference type="NCBI Taxonomy" id="6257"/>
    <lineage>
        <taxon>Eukaryota</taxon>
        <taxon>Metazoa</taxon>
        <taxon>Ecdysozoa</taxon>
        <taxon>Nematoda</taxon>
        <taxon>Chromadorea</taxon>
        <taxon>Rhabditida</taxon>
        <taxon>Spirurina</taxon>
        <taxon>Ascaridomorpha</taxon>
        <taxon>Ascaridoidea</taxon>
        <taxon>Ascarididae</taxon>
        <taxon>Parascaris</taxon>
    </lineage>
</organism>
<dbReference type="WBParaSite" id="PgR040_g027_t02">
    <property type="protein sequence ID" value="PgR040_g027_t02"/>
    <property type="gene ID" value="PgR040_g027"/>
</dbReference>
<name>A0A915BH07_PARUN</name>
<accession>A0A915BH07</accession>
<proteinExistence type="predicted"/>
<evidence type="ECO:0000313" key="1">
    <source>
        <dbReference type="Proteomes" id="UP000887569"/>
    </source>
</evidence>